<keyword evidence="13" id="KW-1133">Transmembrane helix</keyword>
<dbReference type="SMART" id="SM00477">
    <property type="entry name" value="NUC"/>
    <property type="match status" value="1"/>
</dbReference>
<sequence length="898" mass="101814">MEQRVTGKMETIAADETNFGEKSTLDLIDSHSETMIKRSTLRKYKILCVVLFISLVAVALGLGLGLGLKEPEPPEVSCRFRCNETFLRKTRWCCSCDEKCTERQDCCPDYEATCVLPTQSWSCNKFRCGEKRMANVLCSCSEDCLEKHDCCTDYKSICKGETSWLKDQCASPSASQCPEGFDQSPLILFSMDGFRAEYLETWDTLMPNINKLKTCGTHAKYMRAAYPTKTFVNHYTIVTGLYPETHGIIDNNIYDVHLNQNFSLSGSNMRNPAWWGGQPIWHTATYQGLKAATYFWPGSEVKINGSYPTIYKVYNKSIPFETRVMEVLNWLDLPKAERPDFSTLYIEEPDTTGHKFGPVSAEIIKTLQRADQILGMLMEGLKQRNLHNCVNLILLADHGMEAISCNRVEYMADYFNTVDFFMYEGPAPRIRSKNVPKDFFTFDSEAIVKKLTCQKPKQHFKAYLAKDLPKRLHFANNIRIDKVNLMVDQKWLAVRNKNYNRCKGGAHGYDNEFKSMEAIFLAHGPDFKGKNEVTSFDNIELYNLMCDLLKLKPAPNNGTHGSLNHLLKSPFYNPSAAKEQSSPLSCPFGSVPSPDVSGCNCSSITDLGAVNARLNLNNQAKMESEAHNLPYGRPQVLQHSKYCLLHQIKYISAYSQDILMPLWNSYTVSKSLVKPTSVPPSASDCLRLDVRIPAAQSQTCSNYQPDLTITPGFLYPPDFSSSDLEQYDALITSNIVPMYKGFTRLWNYFHSTLLPKYATERNGLNVISGPIFDYNYDGHFDSYDTIKQFVNNTKIPIPTHYFVVLTSCENRANTSLNCLPGSLKVLSFILPHRPDNSESCADKSPDNLWVEERVQTHTARVRDVELLTGLNFYSELKQPLSETLRLKTFLPIFVNPVD</sequence>
<evidence type="ECO:0000256" key="9">
    <source>
        <dbReference type="ARBA" id="ARBA00023157"/>
    </source>
</evidence>
<dbReference type="SUPFAM" id="SSF53649">
    <property type="entry name" value="Alkaline phosphatase-like"/>
    <property type="match status" value="1"/>
</dbReference>
<dbReference type="CDD" id="cd00091">
    <property type="entry name" value="NUC"/>
    <property type="match status" value="1"/>
</dbReference>
<evidence type="ECO:0000256" key="5">
    <source>
        <dbReference type="ARBA" id="ARBA00022525"/>
    </source>
</evidence>
<dbReference type="PROSITE" id="PS50958">
    <property type="entry name" value="SMB_2"/>
    <property type="match status" value="2"/>
</dbReference>
<dbReference type="InterPro" id="IPR002591">
    <property type="entry name" value="Phosphodiest/P_Trfase"/>
</dbReference>
<dbReference type="InterPro" id="IPR036024">
    <property type="entry name" value="Somatomedin_B-like_dom_sf"/>
</dbReference>
<keyword evidence="13" id="KW-0812">Transmembrane</keyword>
<accession>A0A6P9BTL3</accession>
<dbReference type="CTD" id="5169"/>
<keyword evidence="4" id="KW-1201">Platelet aggregation inhibiting toxin</keyword>
<dbReference type="Gene3D" id="3.40.720.10">
    <property type="entry name" value="Alkaline Phosphatase, subunit A"/>
    <property type="match status" value="1"/>
</dbReference>
<dbReference type="InterPro" id="IPR044929">
    <property type="entry name" value="DNA/RNA_non-sp_Endonuclease_sf"/>
</dbReference>
<dbReference type="GO" id="GO:0046872">
    <property type="term" value="F:metal ion binding"/>
    <property type="evidence" value="ECO:0007669"/>
    <property type="project" value="UniProtKB-KW"/>
</dbReference>
<dbReference type="SUPFAM" id="SSF54060">
    <property type="entry name" value="His-Me finger endonucleases"/>
    <property type="match status" value="1"/>
</dbReference>
<keyword evidence="10" id="KW-0325">Glycoprotein</keyword>
<dbReference type="RefSeq" id="XP_034274712.1">
    <property type="nucleotide sequence ID" value="XM_034418821.2"/>
</dbReference>
<dbReference type="FunFam" id="4.10.410.20:FF:000001">
    <property type="entry name" value="Ectonucleotide pyrophosphatase/phosphodiesterase family member 2"/>
    <property type="match status" value="1"/>
</dbReference>
<name>A0A6P9BTL3_PANGU</name>
<dbReference type="PROSITE" id="PS00524">
    <property type="entry name" value="SMB_1"/>
    <property type="match status" value="2"/>
</dbReference>
<protein>
    <submittedName>
        <fullName evidence="16">Ectonucleotide pyrophosphatase/phosphodiesterase family member 3</fullName>
    </submittedName>
</protein>
<evidence type="ECO:0000313" key="16">
    <source>
        <dbReference type="RefSeq" id="XP_034274712.1"/>
    </source>
</evidence>
<dbReference type="Pfam" id="PF01663">
    <property type="entry name" value="Phosphodiest"/>
    <property type="match status" value="1"/>
</dbReference>
<evidence type="ECO:0000256" key="13">
    <source>
        <dbReference type="SAM" id="Phobius"/>
    </source>
</evidence>
<dbReference type="InterPro" id="IPR044925">
    <property type="entry name" value="His-Me_finger_sf"/>
</dbReference>
<comment type="subcellular location">
    <subcellularLocation>
        <location evidence="2">Secreted</location>
    </subcellularLocation>
</comment>
<dbReference type="Gene3D" id="3.40.570.10">
    <property type="entry name" value="Extracellular Endonuclease, subunit A"/>
    <property type="match status" value="1"/>
</dbReference>
<dbReference type="SMART" id="SM00201">
    <property type="entry name" value="SO"/>
    <property type="match status" value="2"/>
</dbReference>
<comment type="cofactor">
    <cofactor evidence="1">
        <name>a divalent metal cation</name>
        <dbReference type="ChEBI" id="CHEBI:60240"/>
    </cofactor>
</comment>
<dbReference type="OrthoDB" id="415411at2759"/>
<keyword evidence="9" id="KW-1015">Disulfide bond</keyword>
<dbReference type="Proteomes" id="UP001652622">
    <property type="component" value="Unplaced"/>
</dbReference>
<proteinExistence type="inferred from homology"/>
<evidence type="ECO:0000313" key="15">
    <source>
        <dbReference type="Proteomes" id="UP001652622"/>
    </source>
</evidence>
<evidence type="ECO:0000256" key="7">
    <source>
        <dbReference type="ARBA" id="ARBA00022723"/>
    </source>
</evidence>
<keyword evidence="8" id="KW-0378">Hydrolase</keyword>
<dbReference type="SUPFAM" id="SSF90188">
    <property type="entry name" value="Somatomedin B domain"/>
    <property type="match status" value="2"/>
</dbReference>
<dbReference type="Pfam" id="PF01223">
    <property type="entry name" value="Endonuclease_NS"/>
    <property type="match status" value="1"/>
</dbReference>
<dbReference type="Gene3D" id="4.10.410.20">
    <property type="match status" value="2"/>
</dbReference>
<dbReference type="GO" id="GO:0005576">
    <property type="term" value="C:extracellular region"/>
    <property type="evidence" value="ECO:0007669"/>
    <property type="project" value="UniProtKB-SubCell"/>
</dbReference>
<dbReference type="AlphaFoldDB" id="A0A6P9BTL3"/>
<gene>
    <name evidence="16" type="primary">ENPP3</name>
</gene>
<keyword evidence="13" id="KW-0472">Membrane</keyword>
<evidence type="ECO:0000256" key="4">
    <source>
        <dbReference type="ARBA" id="ARBA00022442"/>
    </source>
</evidence>
<dbReference type="CDD" id="cd16018">
    <property type="entry name" value="Enpp"/>
    <property type="match status" value="1"/>
</dbReference>
<feature type="domain" description="SMB" evidence="14">
    <location>
        <begin position="119"/>
        <end position="163"/>
    </location>
</feature>
<organism evidence="15 16">
    <name type="scientific">Pantherophis guttatus</name>
    <name type="common">Corn snake</name>
    <name type="synonym">Elaphe guttata</name>
    <dbReference type="NCBI Taxonomy" id="94885"/>
    <lineage>
        <taxon>Eukaryota</taxon>
        <taxon>Metazoa</taxon>
        <taxon>Chordata</taxon>
        <taxon>Craniata</taxon>
        <taxon>Vertebrata</taxon>
        <taxon>Euteleostomi</taxon>
        <taxon>Lepidosauria</taxon>
        <taxon>Squamata</taxon>
        <taxon>Bifurcata</taxon>
        <taxon>Unidentata</taxon>
        <taxon>Episquamata</taxon>
        <taxon>Toxicofera</taxon>
        <taxon>Serpentes</taxon>
        <taxon>Colubroidea</taxon>
        <taxon>Colubridae</taxon>
        <taxon>Colubrinae</taxon>
        <taxon>Pantherophis</taxon>
    </lineage>
</organism>
<dbReference type="InterPro" id="IPR020821">
    <property type="entry name" value="ENPP1-3/EXOG-like_nuc-like"/>
</dbReference>
<evidence type="ECO:0000256" key="3">
    <source>
        <dbReference type="ARBA" id="ARBA00010594"/>
    </source>
</evidence>
<evidence type="ECO:0000256" key="2">
    <source>
        <dbReference type="ARBA" id="ARBA00004613"/>
    </source>
</evidence>
<keyword evidence="15" id="KW-1185">Reference proteome</keyword>
<dbReference type="PANTHER" id="PTHR10151">
    <property type="entry name" value="ECTONUCLEOTIDE PYROPHOSPHATASE/PHOSPHODIESTERASE"/>
    <property type="match status" value="1"/>
</dbReference>
<dbReference type="PANTHER" id="PTHR10151:SF107">
    <property type="entry name" value="ECTONUCLEOTIDE PYROPHOSPHATASE_PHOSPHODIESTERASE FAMILY MEMBER 3"/>
    <property type="match status" value="1"/>
</dbReference>
<evidence type="ECO:0000256" key="12">
    <source>
        <dbReference type="ARBA" id="ARBA00049482"/>
    </source>
</evidence>
<dbReference type="InterPro" id="IPR017850">
    <property type="entry name" value="Alkaline_phosphatase_core_sf"/>
</dbReference>
<feature type="domain" description="SMB" evidence="14">
    <location>
        <begin position="74"/>
        <end position="118"/>
    </location>
</feature>
<keyword evidence="7" id="KW-0479">Metal-binding</keyword>
<keyword evidence="5" id="KW-0964">Secreted</keyword>
<keyword evidence="6" id="KW-0800">Toxin</keyword>
<comment type="similarity">
    <text evidence="3">Belongs to the nucleotide pyrophosphatase/phosphodiesterase family.</text>
</comment>
<dbReference type="GO" id="GO:0009143">
    <property type="term" value="P:nucleoside triphosphate catabolic process"/>
    <property type="evidence" value="ECO:0007669"/>
    <property type="project" value="TreeGrafter"/>
</dbReference>
<reference evidence="16" key="1">
    <citation type="submission" date="2025-08" db="UniProtKB">
        <authorList>
            <consortium name="RefSeq"/>
        </authorList>
    </citation>
    <scope>IDENTIFICATION</scope>
    <source>
        <tissue evidence="16">Blood</tissue>
    </source>
</reference>
<dbReference type="SMART" id="SM00892">
    <property type="entry name" value="Endonuclease_NS"/>
    <property type="match status" value="1"/>
</dbReference>
<dbReference type="OMA" id="LFRCGER"/>
<dbReference type="GeneID" id="117666268"/>
<dbReference type="GO" id="GO:0047429">
    <property type="term" value="F:nucleoside triphosphate diphosphatase activity"/>
    <property type="evidence" value="ECO:0007669"/>
    <property type="project" value="TreeGrafter"/>
</dbReference>
<keyword evidence="11" id="KW-1199">Hemostasis impairing toxin</keyword>
<dbReference type="GO" id="GO:0090729">
    <property type="term" value="F:toxin activity"/>
    <property type="evidence" value="ECO:0007669"/>
    <property type="project" value="UniProtKB-KW"/>
</dbReference>
<dbReference type="InParanoid" id="A0A6P9BTL3"/>
<evidence type="ECO:0000256" key="8">
    <source>
        <dbReference type="ARBA" id="ARBA00022801"/>
    </source>
</evidence>
<dbReference type="InterPro" id="IPR001212">
    <property type="entry name" value="Somatomedin_B_dom"/>
</dbReference>
<evidence type="ECO:0000259" key="14">
    <source>
        <dbReference type="PROSITE" id="PS50958"/>
    </source>
</evidence>
<feature type="transmembrane region" description="Helical" evidence="13">
    <location>
        <begin position="46"/>
        <end position="68"/>
    </location>
</feature>
<dbReference type="KEGG" id="pgut:117666268"/>
<evidence type="ECO:0000256" key="11">
    <source>
        <dbReference type="ARBA" id="ARBA00023240"/>
    </source>
</evidence>
<comment type="catalytic activity">
    <reaction evidence="12">
        <text>ADP + H2O = AMP + phosphate + H(+)</text>
        <dbReference type="Rhea" id="RHEA:61436"/>
        <dbReference type="ChEBI" id="CHEBI:15377"/>
        <dbReference type="ChEBI" id="CHEBI:15378"/>
        <dbReference type="ChEBI" id="CHEBI:43474"/>
        <dbReference type="ChEBI" id="CHEBI:456215"/>
        <dbReference type="ChEBI" id="CHEBI:456216"/>
    </reaction>
</comment>
<evidence type="ECO:0000256" key="10">
    <source>
        <dbReference type="ARBA" id="ARBA00023180"/>
    </source>
</evidence>
<evidence type="ECO:0000256" key="1">
    <source>
        <dbReference type="ARBA" id="ARBA00001968"/>
    </source>
</evidence>
<dbReference type="Pfam" id="PF01033">
    <property type="entry name" value="Somatomedin_B"/>
    <property type="match status" value="2"/>
</dbReference>
<dbReference type="InterPro" id="IPR001604">
    <property type="entry name" value="Endo_G_ENPP1-like_dom"/>
</dbReference>
<evidence type="ECO:0000256" key="6">
    <source>
        <dbReference type="ARBA" id="ARBA00022656"/>
    </source>
</evidence>
<dbReference type="GO" id="GO:0003676">
    <property type="term" value="F:nucleic acid binding"/>
    <property type="evidence" value="ECO:0007669"/>
    <property type="project" value="InterPro"/>
</dbReference>